<name>A0A1G1XWV4_9BACT</name>
<reference evidence="1 2" key="1">
    <citation type="journal article" date="2016" name="Nat. Commun.">
        <title>Thousands of microbial genomes shed light on interconnected biogeochemical processes in an aquifer system.</title>
        <authorList>
            <person name="Anantharaman K."/>
            <person name="Brown C.T."/>
            <person name="Hug L.A."/>
            <person name="Sharon I."/>
            <person name="Castelle C.J."/>
            <person name="Probst A.J."/>
            <person name="Thomas B.C."/>
            <person name="Singh A."/>
            <person name="Wilkins M.J."/>
            <person name="Karaoz U."/>
            <person name="Brodie E.L."/>
            <person name="Williams K.H."/>
            <person name="Hubbard S.S."/>
            <person name="Banfield J.F."/>
        </authorList>
    </citation>
    <scope>NUCLEOTIDE SEQUENCE [LARGE SCALE GENOMIC DNA]</scope>
</reference>
<dbReference type="Proteomes" id="UP000176241">
    <property type="component" value="Unassembled WGS sequence"/>
</dbReference>
<dbReference type="STRING" id="1797533.A2731_03925"/>
<dbReference type="AlphaFoldDB" id="A0A1G1XWV4"/>
<organism evidence="1 2">
    <name type="scientific">Candidatus Buchananbacteria bacterium RIFCSPHIGHO2_01_FULL_39_8</name>
    <dbReference type="NCBI Taxonomy" id="1797533"/>
    <lineage>
        <taxon>Bacteria</taxon>
        <taxon>Candidatus Buchananiibacteriota</taxon>
    </lineage>
</organism>
<evidence type="ECO:0000313" key="1">
    <source>
        <dbReference type="EMBL" id="OGY44066.1"/>
    </source>
</evidence>
<accession>A0A1G1XWV4</accession>
<evidence type="ECO:0000313" key="2">
    <source>
        <dbReference type="Proteomes" id="UP000176241"/>
    </source>
</evidence>
<sequence length="148" mass="16943">MKKNKLHITLPIENDSAMLKEYGRAAILTTNVEFFLKEAIKRKGGKITEDKTLGQLIGGAKNHLPIRLVRLLDNFNKKRIKLIHGTVGSTQSFKTKKEWHFIQKNGEEFPIGTKFIKKYSDQARNIIIKLITLKLCKLKIPSKKDMIG</sequence>
<proteinExistence type="predicted"/>
<comment type="caution">
    <text evidence="1">The sequence shown here is derived from an EMBL/GenBank/DDBJ whole genome shotgun (WGS) entry which is preliminary data.</text>
</comment>
<dbReference type="EMBL" id="MHIC01000036">
    <property type="protein sequence ID" value="OGY44066.1"/>
    <property type="molecule type" value="Genomic_DNA"/>
</dbReference>
<protein>
    <submittedName>
        <fullName evidence="1">Uncharacterized protein</fullName>
    </submittedName>
</protein>
<gene>
    <name evidence="1" type="ORF">A2731_03925</name>
</gene>